<sequence>MLLFRLKEVPLSNWLEVNICTISRNSAILGPRVFASGAGKTFRYICLTRFLDLDLHFHSIRHYEIVYLCIDLISGMYTTNGTSAFLTMV</sequence>
<proteinExistence type="predicted"/>
<organism evidence="1 2">
    <name type="scientific">Cichorium intybus</name>
    <name type="common">Chicory</name>
    <dbReference type="NCBI Taxonomy" id="13427"/>
    <lineage>
        <taxon>Eukaryota</taxon>
        <taxon>Viridiplantae</taxon>
        <taxon>Streptophyta</taxon>
        <taxon>Embryophyta</taxon>
        <taxon>Tracheophyta</taxon>
        <taxon>Spermatophyta</taxon>
        <taxon>Magnoliopsida</taxon>
        <taxon>eudicotyledons</taxon>
        <taxon>Gunneridae</taxon>
        <taxon>Pentapetalae</taxon>
        <taxon>asterids</taxon>
        <taxon>campanulids</taxon>
        <taxon>Asterales</taxon>
        <taxon>Asteraceae</taxon>
        <taxon>Cichorioideae</taxon>
        <taxon>Cichorieae</taxon>
        <taxon>Cichoriinae</taxon>
        <taxon>Cichorium</taxon>
    </lineage>
</organism>
<gene>
    <name evidence="1" type="ORF">L2E82_45164</name>
</gene>
<evidence type="ECO:0000313" key="2">
    <source>
        <dbReference type="Proteomes" id="UP001055811"/>
    </source>
</evidence>
<dbReference type="Proteomes" id="UP001055811">
    <property type="component" value="Linkage Group LG08"/>
</dbReference>
<keyword evidence="2" id="KW-1185">Reference proteome</keyword>
<reference evidence="2" key="1">
    <citation type="journal article" date="2022" name="Mol. Ecol. Resour.">
        <title>The genomes of chicory, endive, great burdock and yacon provide insights into Asteraceae palaeo-polyploidization history and plant inulin production.</title>
        <authorList>
            <person name="Fan W."/>
            <person name="Wang S."/>
            <person name="Wang H."/>
            <person name="Wang A."/>
            <person name="Jiang F."/>
            <person name="Liu H."/>
            <person name="Zhao H."/>
            <person name="Xu D."/>
            <person name="Zhang Y."/>
        </authorList>
    </citation>
    <scope>NUCLEOTIDE SEQUENCE [LARGE SCALE GENOMIC DNA]</scope>
    <source>
        <strain evidence="2">cv. Punajuju</strain>
    </source>
</reference>
<dbReference type="EMBL" id="CM042016">
    <property type="protein sequence ID" value="KAI3700533.1"/>
    <property type="molecule type" value="Genomic_DNA"/>
</dbReference>
<accession>A0ACB8ZTK7</accession>
<comment type="caution">
    <text evidence="1">The sequence shown here is derived from an EMBL/GenBank/DDBJ whole genome shotgun (WGS) entry which is preliminary data.</text>
</comment>
<reference evidence="1 2" key="2">
    <citation type="journal article" date="2022" name="Mol. Ecol. Resour.">
        <title>The genomes of chicory, endive, great burdock and yacon provide insights into Asteraceae paleo-polyploidization history and plant inulin production.</title>
        <authorList>
            <person name="Fan W."/>
            <person name="Wang S."/>
            <person name="Wang H."/>
            <person name="Wang A."/>
            <person name="Jiang F."/>
            <person name="Liu H."/>
            <person name="Zhao H."/>
            <person name="Xu D."/>
            <person name="Zhang Y."/>
        </authorList>
    </citation>
    <scope>NUCLEOTIDE SEQUENCE [LARGE SCALE GENOMIC DNA]</scope>
    <source>
        <strain evidence="2">cv. Punajuju</strain>
        <tissue evidence="1">Leaves</tissue>
    </source>
</reference>
<protein>
    <submittedName>
        <fullName evidence="1">Uncharacterized protein</fullName>
    </submittedName>
</protein>
<evidence type="ECO:0000313" key="1">
    <source>
        <dbReference type="EMBL" id="KAI3700533.1"/>
    </source>
</evidence>
<name>A0ACB8ZTK7_CICIN</name>